<reference evidence="3" key="1">
    <citation type="journal article" date="2019" name="Int. J. Syst. Evol. Microbiol.">
        <title>The Global Catalogue of Microorganisms (GCM) 10K type strain sequencing project: providing services to taxonomists for standard genome sequencing and annotation.</title>
        <authorList>
            <consortium name="The Broad Institute Genomics Platform"/>
            <consortium name="The Broad Institute Genome Sequencing Center for Infectious Disease"/>
            <person name="Wu L."/>
            <person name="Ma J."/>
        </authorList>
    </citation>
    <scope>NUCLEOTIDE SEQUENCE [LARGE SCALE GENOMIC DNA]</scope>
    <source>
        <strain evidence="3">KCTC 32514</strain>
    </source>
</reference>
<feature type="transmembrane region" description="Helical" evidence="1">
    <location>
        <begin position="48"/>
        <end position="69"/>
    </location>
</feature>
<gene>
    <name evidence="2" type="ORF">ACFS29_12660</name>
</gene>
<name>A0ABW5ZTY7_9FLAO</name>
<feature type="transmembrane region" description="Helical" evidence="1">
    <location>
        <begin position="75"/>
        <end position="91"/>
    </location>
</feature>
<dbReference type="EMBL" id="JBHUOS010000010">
    <property type="protein sequence ID" value="MFD2916498.1"/>
    <property type="molecule type" value="Genomic_DNA"/>
</dbReference>
<keyword evidence="1" id="KW-0812">Transmembrane</keyword>
<dbReference type="Proteomes" id="UP001597548">
    <property type="component" value="Unassembled WGS sequence"/>
</dbReference>
<accession>A0ABW5ZTY7</accession>
<proteinExistence type="predicted"/>
<keyword evidence="1" id="KW-0472">Membrane</keyword>
<feature type="transmembrane region" description="Helical" evidence="1">
    <location>
        <begin position="6"/>
        <end position="28"/>
    </location>
</feature>
<organism evidence="2 3">
    <name type="scientific">Psychroserpens luteus</name>
    <dbReference type="NCBI Taxonomy" id="1434066"/>
    <lineage>
        <taxon>Bacteria</taxon>
        <taxon>Pseudomonadati</taxon>
        <taxon>Bacteroidota</taxon>
        <taxon>Flavobacteriia</taxon>
        <taxon>Flavobacteriales</taxon>
        <taxon>Flavobacteriaceae</taxon>
        <taxon>Psychroserpens</taxon>
    </lineage>
</organism>
<evidence type="ECO:0000313" key="2">
    <source>
        <dbReference type="EMBL" id="MFD2916498.1"/>
    </source>
</evidence>
<evidence type="ECO:0000256" key="1">
    <source>
        <dbReference type="SAM" id="Phobius"/>
    </source>
</evidence>
<comment type="caution">
    <text evidence="2">The sequence shown here is derived from an EMBL/GenBank/DDBJ whole genome shotgun (WGS) entry which is preliminary data.</text>
</comment>
<protein>
    <submittedName>
        <fullName evidence="2">Uncharacterized protein</fullName>
    </submittedName>
</protein>
<keyword evidence="1" id="KW-1133">Transmembrane helix</keyword>
<sequence>MLETSISWLEFFKINGILIILYVFISLFRKFVPQIFNRKSMVDKITNIVNRVLEIYKPIAILIILLSFVTINYRVHGILFLLLIIVAFNYIKSYLNGVLFKINPLVYLGSNISTGEFNGRVSKFLHFGFIINETEGDRFVNYTYIDKNGFSVSQHDEKAMRKTLYIHDTEEITTILDLLFDNPLVDFSQKPSLKKLPATNKLQLNLTLEKGAKIEALISYLEQYKFNASLTK</sequence>
<dbReference type="RefSeq" id="WP_194506635.1">
    <property type="nucleotide sequence ID" value="NZ_JADILU010000001.1"/>
</dbReference>
<evidence type="ECO:0000313" key="3">
    <source>
        <dbReference type="Proteomes" id="UP001597548"/>
    </source>
</evidence>
<keyword evidence="3" id="KW-1185">Reference proteome</keyword>